<organism evidence="3 4">
    <name type="scientific">Haloplasma contractile SSD-17B</name>
    <dbReference type="NCBI Taxonomy" id="1033810"/>
    <lineage>
        <taxon>Bacteria</taxon>
        <taxon>Bacillati</taxon>
        <taxon>Mycoplasmatota</taxon>
        <taxon>Mollicutes</taxon>
        <taxon>Haloplasmatales</taxon>
        <taxon>Haloplasmataceae</taxon>
        <taxon>Haloplasma</taxon>
    </lineage>
</organism>
<dbReference type="InterPro" id="IPR014235">
    <property type="entry name" value="Spore_PdaA"/>
</dbReference>
<proteinExistence type="predicted"/>
<dbReference type="eggNOG" id="COG0726">
    <property type="taxonomic scope" value="Bacteria"/>
</dbReference>
<dbReference type="STRING" id="1033810.HLPCO_000637"/>
<dbReference type="GO" id="GO:0004099">
    <property type="term" value="F:chitin deacetylase activity"/>
    <property type="evidence" value="ECO:0007669"/>
    <property type="project" value="UniProtKB-EC"/>
</dbReference>
<name>U2EDH3_9MOLU</name>
<feature type="transmembrane region" description="Helical" evidence="1">
    <location>
        <begin position="7"/>
        <end position="28"/>
    </location>
</feature>
<keyword evidence="1" id="KW-0812">Transmembrane</keyword>
<evidence type="ECO:0000313" key="3">
    <source>
        <dbReference type="EMBL" id="ERJ13028.1"/>
    </source>
</evidence>
<dbReference type="InterPro" id="IPR011330">
    <property type="entry name" value="Glyco_hydro/deAcase_b/a-brl"/>
</dbReference>
<sequence length="268" mass="31146">MIKKVGVFKRLLIVIGTIGFLLTTSYYITEVQANAGYGWGFKPNDNHKQPEVGIYKDILERHNAYYVGNSHRKEIYLTFDAGYENGFTDDILDVLKQHDVPATFFVTGTYMKNNPNLIKRMVNEHHTVGNHTFTHPDMTAIDITQYKKELKRVEDEFYKLTNQDMMKIMRPPRGRFSDRSLKIADDLGYHNIFWSLAFKDWETKNQHGWQYAYNSVMNRIHPGAVILLHTVSEDNAKALSHIISDLREEGYDFVPIKNLLTQKVPLVE</sequence>
<gene>
    <name evidence="3" type="primary">pdaA</name>
    <name evidence="3" type="ORF">HLPCO_000637</name>
</gene>
<dbReference type="SUPFAM" id="SSF88713">
    <property type="entry name" value="Glycoside hydrolase/deacetylase"/>
    <property type="match status" value="1"/>
</dbReference>
<accession>U2EDH3</accession>
<reference evidence="3 4" key="1">
    <citation type="journal article" date="2011" name="J. Bacteriol.">
        <title>Genome sequence of Haloplasma contractile, an unusual contractile bacterium from a deep-sea anoxic brine lake.</title>
        <authorList>
            <person name="Antunes A."/>
            <person name="Alam I."/>
            <person name="El Dorry H."/>
            <person name="Siam R."/>
            <person name="Robertson A."/>
            <person name="Bajic V.B."/>
            <person name="Stingl U."/>
        </authorList>
    </citation>
    <scope>NUCLEOTIDE SEQUENCE [LARGE SCALE GENOMIC DNA]</scope>
    <source>
        <strain evidence="3 4">SSD-17B</strain>
    </source>
</reference>
<feature type="domain" description="NodB homology" evidence="2">
    <location>
        <begin position="73"/>
        <end position="254"/>
    </location>
</feature>
<keyword evidence="4" id="KW-1185">Reference proteome</keyword>
<dbReference type="Gene3D" id="3.20.20.370">
    <property type="entry name" value="Glycoside hydrolase/deacetylase"/>
    <property type="match status" value="1"/>
</dbReference>
<reference evidence="3 4" key="2">
    <citation type="journal article" date="2013" name="PLoS ONE">
        <title>INDIGO - INtegrated Data Warehouse of MIcrobial GenOmes with Examples from the Red Sea Extremophiles.</title>
        <authorList>
            <person name="Alam I."/>
            <person name="Antunes A."/>
            <person name="Kamau A.A."/>
            <person name="Ba Alawi W."/>
            <person name="Kalkatawi M."/>
            <person name="Stingl U."/>
            <person name="Bajic V.B."/>
        </authorList>
    </citation>
    <scope>NUCLEOTIDE SEQUENCE [LARGE SCALE GENOMIC DNA]</scope>
    <source>
        <strain evidence="3 4">SSD-17B</strain>
    </source>
</reference>
<dbReference type="RefSeq" id="WP_008826961.1">
    <property type="nucleotide sequence ID" value="NZ_AFNU02000002.1"/>
</dbReference>
<dbReference type="PANTHER" id="PTHR10587:SF78">
    <property type="entry name" value="PEPTIDOGLYCAN-N-ACETYLMURAMIC ACID DEACETYLASE PDAA"/>
    <property type="match status" value="1"/>
</dbReference>
<evidence type="ECO:0000313" key="4">
    <source>
        <dbReference type="Proteomes" id="UP000005707"/>
    </source>
</evidence>
<dbReference type="CDD" id="cd10948">
    <property type="entry name" value="CE4_BsPdaA_like"/>
    <property type="match status" value="1"/>
</dbReference>
<dbReference type="PANTHER" id="PTHR10587">
    <property type="entry name" value="GLYCOSYL TRANSFERASE-RELATED"/>
    <property type="match status" value="1"/>
</dbReference>
<dbReference type="InParanoid" id="U2EDH3"/>
<dbReference type="InterPro" id="IPR050248">
    <property type="entry name" value="Polysacc_deacetylase_ArnD"/>
</dbReference>
<dbReference type="EC" id="3.5.1.41" evidence="3"/>
<dbReference type="PROSITE" id="PS51677">
    <property type="entry name" value="NODB"/>
    <property type="match status" value="1"/>
</dbReference>
<comment type="caution">
    <text evidence="3">The sequence shown here is derived from an EMBL/GenBank/DDBJ whole genome shotgun (WGS) entry which is preliminary data.</text>
</comment>
<dbReference type="NCBIfam" id="TIGR02884">
    <property type="entry name" value="spore_pdaA"/>
    <property type="match status" value="1"/>
</dbReference>
<dbReference type="EMBL" id="AFNU02000002">
    <property type="protein sequence ID" value="ERJ13028.1"/>
    <property type="molecule type" value="Genomic_DNA"/>
</dbReference>
<keyword evidence="3" id="KW-0378">Hydrolase</keyword>
<dbReference type="Proteomes" id="UP000005707">
    <property type="component" value="Unassembled WGS sequence"/>
</dbReference>
<keyword evidence="1" id="KW-0472">Membrane</keyword>
<evidence type="ECO:0000256" key="1">
    <source>
        <dbReference type="SAM" id="Phobius"/>
    </source>
</evidence>
<dbReference type="AlphaFoldDB" id="U2EDH3"/>
<keyword evidence="1" id="KW-1133">Transmembrane helix</keyword>
<protein>
    <submittedName>
        <fullName evidence="3">Polysaccharide deacetylase PdaA protein</fullName>
        <ecNumber evidence="3">3.5.1.41</ecNumber>
    </submittedName>
</protein>
<evidence type="ECO:0000259" key="2">
    <source>
        <dbReference type="PROSITE" id="PS51677"/>
    </source>
</evidence>
<dbReference type="GO" id="GO:0005975">
    <property type="term" value="P:carbohydrate metabolic process"/>
    <property type="evidence" value="ECO:0007669"/>
    <property type="project" value="InterPro"/>
</dbReference>
<dbReference type="InterPro" id="IPR002509">
    <property type="entry name" value="NODB_dom"/>
</dbReference>
<dbReference type="GO" id="GO:0016020">
    <property type="term" value="C:membrane"/>
    <property type="evidence" value="ECO:0007669"/>
    <property type="project" value="TreeGrafter"/>
</dbReference>
<dbReference type="FunCoup" id="U2EDH3">
    <property type="interactions" value="38"/>
</dbReference>
<dbReference type="Pfam" id="PF01522">
    <property type="entry name" value="Polysacc_deac_1"/>
    <property type="match status" value="1"/>
</dbReference>